<proteinExistence type="predicted"/>
<dbReference type="Proteomes" id="UP000027120">
    <property type="component" value="Unassembled WGS sequence"/>
</dbReference>
<reference evidence="1 2" key="1">
    <citation type="submission" date="2014-04" db="EMBL/GenBank/DDBJ databases">
        <authorList>
            <consortium name="International Citrus Genome Consortium"/>
            <person name="Gmitter F."/>
            <person name="Chen C."/>
            <person name="Farmerie W."/>
            <person name="Harkins T."/>
            <person name="Desany B."/>
            <person name="Mohiuddin M."/>
            <person name="Kodira C."/>
            <person name="Borodovsky M."/>
            <person name="Lomsadze A."/>
            <person name="Burns P."/>
            <person name="Jenkins J."/>
            <person name="Prochnik S."/>
            <person name="Shu S."/>
            <person name="Chapman J."/>
            <person name="Pitluck S."/>
            <person name="Schmutz J."/>
            <person name="Rokhsar D."/>
        </authorList>
    </citation>
    <scope>NUCLEOTIDE SEQUENCE</scope>
</reference>
<accession>A0A067F1B4</accession>
<sequence length="68" mass="7847">MELHILTNQHLMKFNALNPNDNRQYSPKISTANAVTVNFPIFMSSTYFFFFNYSFNYIPAGISIGPSY</sequence>
<keyword evidence="2" id="KW-1185">Reference proteome</keyword>
<organism evidence="1 2">
    <name type="scientific">Citrus sinensis</name>
    <name type="common">Sweet orange</name>
    <name type="synonym">Citrus aurantium var. sinensis</name>
    <dbReference type="NCBI Taxonomy" id="2711"/>
    <lineage>
        <taxon>Eukaryota</taxon>
        <taxon>Viridiplantae</taxon>
        <taxon>Streptophyta</taxon>
        <taxon>Embryophyta</taxon>
        <taxon>Tracheophyta</taxon>
        <taxon>Spermatophyta</taxon>
        <taxon>Magnoliopsida</taxon>
        <taxon>eudicotyledons</taxon>
        <taxon>Gunneridae</taxon>
        <taxon>Pentapetalae</taxon>
        <taxon>rosids</taxon>
        <taxon>malvids</taxon>
        <taxon>Sapindales</taxon>
        <taxon>Rutaceae</taxon>
        <taxon>Aurantioideae</taxon>
        <taxon>Citrus</taxon>
    </lineage>
</organism>
<dbReference type="AlphaFoldDB" id="A0A067F1B4"/>
<gene>
    <name evidence="1" type="ORF">CISIN_1g048071mg</name>
</gene>
<evidence type="ECO:0000313" key="2">
    <source>
        <dbReference type="Proteomes" id="UP000027120"/>
    </source>
</evidence>
<protein>
    <submittedName>
        <fullName evidence="1">Uncharacterized protein</fullName>
    </submittedName>
</protein>
<evidence type="ECO:0000313" key="1">
    <source>
        <dbReference type="EMBL" id="KDO57006.1"/>
    </source>
</evidence>
<dbReference type="EMBL" id="KK784968">
    <property type="protein sequence ID" value="KDO57006.1"/>
    <property type="molecule type" value="Genomic_DNA"/>
</dbReference>
<name>A0A067F1B4_CITSI</name>